<sequence>MPISTADTIIAFGSLVRRAHASGDTATFFAARPALRRLMPHFQAARNATRPHLPTGMANSLDGSLAALTHAVTGPC</sequence>
<gene>
    <name evidence="1" type="ORF">JM949_00470</name>
</gene>
<organism evidence="1 2">
    <name type="scientific">Micromonospora tarensis</name>
    <dbReference type="NCBI Taxonomy" id="2806100"/>
    <lineage>
        <taxon>Bacteria</taxon>
        <taxon>Bacillati</taxon>
        <taxon>Actinomycetota</taxon>
        <taxon>Actinomycetes</taxon>
        <taxon>Micromonosporales</taxon>
        <taxon>Micromonosporaceae</taxon>
        <taxon>Micromonospora</taxon>
    </lineage>
</organism>
<evidence type="ECO:0000313" key="1">
    <source>
        <dbReference type="EMBL" id="MBM0274042.1"/>
    </source>
</evidence>
<keyword evidence="2" id="KW-1185">Reference proteome</keyword>
<reference evidence="1 2" key="1">
    <citation type="submission" date="2021-01" db="EMBL/GenBank/DDBJ databases">
        <title>Draft genome sequence of Micromonospora sp. strain STR1s_6.</title>
        <authorList>
            <person name="Karlyshev A."/>
            <person name="Jawad R."/>
        </authorList>
    </citation>
    <scope>NUCLEOTIDE SEQUENCE [LARGE SCALE GENOMIC DNA]</scope>
    <source>
        <strain evidence="1 2">STR1S-6</strain>
    </source>
</reference>
<accession>A0ABS1Y9G7</accession>
<dbReference type="EMBL" id="JAEVHL010000001">
    <property type="protein sequence ID" value="MBM0274042.1"/>
    <property type="molecule type" value="Genomic_DNA"/>
</dbReference>
<protein>
    <submittedName>
        <fullName evidence="1">Uncharacterized protein</fullName>
    </submittedName>
</protein>
<name>A0ABS1Y9G7_9ACTN</name>
<dbReference type="Proteomes" id="UP000622245">
    <property type="component" value="Unassembled WGS sequence"/>
</dbReference>
<comment type="caution">
    <text evidence="1">The sequence shown here is derived from an EMBL/GenBank/DDBJ whole genome shotgun (WGS) entry which is preliminary data.</text>
</comment>
<proteinExistence type="predicted"/>
<dbReference type="RefSeq" id="WP_203146465.1">
    <property type="nucleotide sequence ID" value="NZ_JAEVHL010000001.1"/>
</dbReference>
<evidence type="ECO:0000313" key="2">
    <source>
        <dbReference type="Proteomes" id="UP000622245"/>
    </source>
</evidence>